<protein>
    <submittedName>
        <fullName evidence="1">Uncharacterized protein</fullName>
    </submittedName>
</protein>
<name>A0A0A8YTR2_ARUDO</name>
<organism evidence="1">
    <name type="scientific">Arundo donax</name>
    <name type="common">Giant reed</name>
    <name type="synonym">Donax arundinaceus</name>
    <dbReference type="NCBI Taxonomy" id="35708"/>
    <lineage>
        <taxon>Eukaryota</taxon>
        <taxon>Viridiplantae</taxon>
        <taxon>Streptophyta</taxon>
        <taxon>Embryophyta</taxon>
        <taxon>Tracheophyta</taxon>
        <taxon>Spermatophyta</taxon>
        <taxon>Magnoliopsida</taxon>
        <taxon>Liliopsida</taxon>
        <taxon>Poales</taxon>
        <taxon>Poaceae</taxon>
        <taxon>PACMAD clade</taxon>
        <taxon>Arundinoideae</taxon>
        <taxon>Arundineae</taxon>
        <taxon>Arundo</taxon>
    </lineage>
</organism>
<reference evidence="1" key="2">
    <citation type="journal article" date="2015" name="Data Brief">
        <title>Shoot transcriptome of the giant reed, Arundo donax.</title>
        <authorList>
            <person name="Barrero R.A."/>
            <person name="Guerrero F.D."/>
            <person name="Moolhuijzen P."/>
            <person name="Goolsby J.A."/>
            <person name="Tidwell J."/>
            <person name="Bellgard S.E."/>
            <person name="Bellgard M.I."/>
        </authorList>
    </citation>
    <scope>NUCLEOTIDE SEQUENCE</scope>
    <source>
        <tissue evidence="1">Shoot tissue taken approximately 20 cm above the soil surface</tissue>
    </source>
</reference>
<dbReference type="EMBL" id="GBRH01267934">
    <property type="protein sequence ID" value="JAD29961.1"/>
    <property type="molecule type" value="Transcribed_RNA"/>
</dbReference>
<sequence>MASARAALQLRRQCLAAGTNPVLFSGHGLRYRKLEVILTTVTADPTPSTRCISLASHHHFDPCRGHRRDDLGQRFRFGSL</sequence>
<dbReference type="AlphaFoldDB" id="A0A0A8YTR2"/>
<evidence type="ECO:0000313" key="1">
    <source>
        <dbReference type="EMBL" id="JAD29961.1"/>
    </source>
</evidence>
<reference evidence="1" key="1">
    <citation type="submission" date="2014-09" db="EMBL/GenBank/DDBJ databases">
        <authorList>
            <person name="Magalhaes I.L.F."/>
            <person name="Oliveira U."/>
            <person name="Santos F.R."/>
            <person name="Vidigal T.H.D.A."/>
            <person name="Brescovit A.D."/>
            <person name="Santos A.J."/>
        </authorList>
    </citation>
    <scope>NUCLEOTIDE SEQUENCE</scope>
    <source>
        <tissue evidence="1">Shoot tissue taken approximately 20 cm above the soil surface</tissue>
    </source>
</reference>
<proteinExistence type="predicted"/>
<accession>A0A0A8YTR2</accession>